<dbReference type="InterPro" id="IPR050517">
    <property type="entry name" value="DDR_Repair_Kinase"/>
</dbReference>
<dbReference type="GO" id="GO:0000184">
    <property type="term" value="P:nuclear-transcribed mRNA catabolic process, nonsense-mediated decay"/>
    <property type="evidence" value="ECO:0007669"/>
    <property type="project" value="UniProtKB-KW"/>
</dbReference>
<keyword evidence="5" id="KW-0067">ATP-binding</keyword>
<evidence type="ECO:0000256" key="2">
    <source>
        <dbReference type="ARBA" id="ARBA00022679"/>
    </source>
</evidence>
<dbReference type="Proteomes" id="UP001159659">
    <property type="component" value="Unassembled WGS sequence"/>
</dbReference>
<dbReference type="InterPro" id="IPR036940">
    <property type="entry name" value="PI3/4_kinase_cat_sf"/>
</dbReference>
<evidence type="ECO:0000256" key="3">
    <source>
        <dbReference type="ARBA" id="ARBA00022741"/>
    </source>
</evidence>
<dbReference type="GO" id="GO:0004674">
    <property type="term" value="F:protein serine/threonine kinase activity"/>
    <property type="evidence" value="ECO:0007669"/>
    <property type="project" value="UniProtKB-EC"/>
</dbReference>
<feature type="domain" description="FATC" evidence="9">
    <location>
        <begin position="3366"/>
        <end position="3398"/>
    </location>
</feature>
<dbReference type="Pfam" id="PF15785">
    <property type="entry name" value="SMG1"/>
    <property type="match status" value="1"/>
</dbReference>
<reference evidence="10" key="1">
    <citation type="submission" date="2022-12" db="EMBL/GenBank/DDBJ databases">
        <authorList>
            <person name="Webb A."/>
        </authorList>
    </citation>
    <scope>NUCLEOTIDE SEQUENCE</scope>
    <source>
        <strain evidence="10">Pf2</strain>
    </source>
</reference>
<name>A0AAV0TXT4_9STRA</name>
<evidence type="ECO:0000313" key="10">
    <source>
        <dbReference type="EMBL" id="CAI5727582.1"/>
    </source>
</evidence>
<dbReference type="Pfam" id="PF00454">
    <property type="entry name" value="PI3_PI4_kinase"/>
    <property type="match status" value="1"/>
</dbReference>
<dbReference type="InterPro" id="IPR031559">
    <property type="entry name" value="SMG1"/>
</dbReference>
<dbReference type="SUPFAM" id="SSF48371">
    <property type="entry name" value="ARM repeat"/>
    <property type="match status" value="1"/>
</dbReference>
<protein>
    <recommendedName>
        <fullName evidence="1">non-specific serine/threonine protein kinase</fullName>
        <ecNumber evidence="1">2.7.11.1</ecNumber>
    </recommendedName>
</protein>
<dbReference type="InterPro" id="IPR016024">
    <property type="entry name" value="ARM-type_fold"/>
</dbReference>
<evidence type="ECO:0000256" key="5">
    <source>
        <dbReference type="ARBA" id="ARBA00022840"/>
    </source>
</evidence>
<comment type="caution">
    <text evidence="10">The sequence shown here is derived from an EMBL/GenBank/DDBJ whole genome shotgun (WGS) entry which is preliminary data.</text>
</comment>
<evidence type="ECO:0000256" key="7">
    <source>
        <dbReference type="SAM" id="MobiDB-lite"/>
    </source>
</evidence>
<dbReference type="InterPro" id="IPR003152">
    <property type="entry name" value="FATC_dom"/>
</dbReference>
<dbReference type="SMART" id="SM01343">
    <property type="entry name" value="FATC"/>
    <property type="match status" value="1"/>
</dbReference>
<dbReference type="PROSITE" id="PS50290">
    <property type="entry name" value="PI3_4_KINASE_3"/>
    <property type="match status" value="1"/>
</dbReference>
<dbReference type="PANTHER" id="PTHR11139">
    <property type="entry name" value="ATAXIA TELANGIECTASIA MUTATED ATM -RELATED"/>
    <property type="match status" value="1"/>
</dbReference>
<dbReference type="PANTHER" id="PTHR11139:SF71">
    <property type="entry name" value="SERINE_THREONINE-PROTEIN KINASE SMG1"/>
    <property type="match status" value="1"/>
</dbReference>
<dbReference type="InterPro" id="IPR011009">
    <property type="entry name" value="Kinase-like_dom_sf"/>
</dbReference>
<accession>A0AAV0TXT4</accession>
<dbReference type="SUPFAM" id="SSF56112">
    <property type="entry name" value="Protein kinase-like (PK-like)"/>
    <property type="match status" value="1"/>
</dbReference>
<dbReference type="EMBL" id="CANTFK010000797">
    <property type="protein sequence ID" value="CAI5727582.1"/>
    <property type="molecule type" value="Genomic_DNA"/>
</dbReference>
<dbReference type="Gene3D" id="1.10.1070.11">
    <property type="entry name" value="Phosphatidylinositol 3-/4-kinase, catalytic domain"/>
    <property type="match status" value="1"/>
</dbReference>
<dbReference type="SMART" id="SM00146">
    <property type="entry name" value="PI3Kc"/>
    <property type="match status" value="1"/>
</dbReference>
<dbReference type="InterPro" id="IPR018936">
    <property type="entry name" value="PI3/4_kinase_CS"/>
</dbReference>
<dbReference type="EC" id="2.7.11.1" evidence="1"/>
<dbReference type="GO" id="GO:0005524">
    <property type="term" value="F:ATP binding"/>
    <property type="evidence" value="ECO:0007669"/>
    <property type="project" value="UniProtKB-KW"/>
</dbReference>
<dbReference type="Gene3D" id="3.30.1010.10">
    <property type="entry name" value="Phosphatidylinositol 3-kinase Catalytic Subunit, Chain A, domain 4"/>
    <property type="match status" value="1"/>
</dbReference>
<dbReference type="PROSITE" id="PS00916">
    <property type="entry name" value="PI3_4_KINASE_2"/>
    <property type="match status" value="1"/>
</dbReference>
<dbReference type="InterPro" id="IPR000403">
    <property type="entry name" value="PI3/4_kinase_cat_dom"/>
</dbReference>
<dbReference type="PROSITE" id="PS51190">
    <property type="entry name" value="FATC"/>
    <property type="match status" value="1"/>
</dbReference>
<evidence type="ECO:0000256" key="6">
    <source>
        <dbReference type="ARBA" id="ARBA00023161"/>
    </source>
</evidence>
<organism evidence="10 11">
    <name type="scientific">Peronospora farinosa</name>
    <dbReference type="NCBI Taxonomy" id="134698"/>
    <lineage>
        <taxon>Eukaryota</taxon>
        <taxon>Sar</taxon>
        <taxon>Stramenopiles</taxon>
        <taxon>Oomycota</taxon>
        <taxon>Peronosporomycetes</taxon>
        <taxon>Peronosporales</taxon>
        <taxon>Peronosporaceae</taxon>
        <taxon>Peronospora</taxon>
    </lineage>
</organism>
<proteinExistence type="predicted"/>
<dbReference type="Pfam" id="PF02260">
    <property type="entry name" value="FATC"/>
    <property type="match status" value="1"/>
</dbReference>
<sequence>MRSSAMVPASITSPFNPLIALQSLLSADVMTVNQRIQAAQELEEYLRAMTPTRGLLPFYEPYLPVLMEVLCTSAPALQTRVLKMLQTLSSHHPSGFGDWMTNNLQLGQEPWLVQWSYALLLQTEELVPIEGCENDGPAEKKGPDEKNGHWEITSMEMKEFDQVFTQVMLMWRTLLDHTEDAALVNQVVTYLQNLMMQSTGTTQWKTLLLKKLQSHFVDMADVLIGWMMSTGPCSRLREEILLLLHEFGQLWADNSVFSLQLLNSFADESINLCDSWKNHQEGDDDRLSTLLTCFMMVAQYVPDLALRGEGGSESPFVRVLHRVASCSSPKYSLFCLVNCSKYLVTMSICKHSNFPPLSVAAVRFLLYHSAVQSQIHDSEIDKLSKVMENACKLASANFCIIKDSLPVQTTAIGCLEDDMLSKHVKKGTSPKRVKTLECLFQLKLASGVAYITQLCLQLVRLGGIGALKVLGMRALQCLSGRQSEKEISCFVFAATCFILASRNSEKPTFTGSNHEADIITILELVSTKLEKQTHRNRQHKLTPRQLCLVLKMASAFIRAMSQWDNGQSNAAKIVNGVLLQMLECALTLLASEKVVILDRRTIVDLLKVIDAVISETKLVSVVPHKVCRRLLKIMDVVMHSSSVKVREECLQVLRTLSSRVEARLFACNIFEMSLDLALDYDVREKVVFCGMSDIARWALVNQDKVRAPRHISQDLHLSFAAADFESIMSLFQTYECDEAEWNRVCRRIVDRIAPNVVLKNAEVLLNAVRQAAGWCVQHRLRTHFGGPAQSFASIERLLQEYSDRKQFVTGQTPQRSDAQLLSNWLLLEFVIALEMRITRAVYSPEGDQSSSKSEGDKSALFFRTNKVVCEDWLTRIRPFLAEMSINGSSYELCRYHSHAMMTTCYSKLSRAMTSFTSHGGSEQVCNELRQAEKDMDVALFLLCRCHVDAKDADSILGFQKWGDSISSVLSSWYELNEGVMDMTKEQLKLPLFRWLSAMRYEAEMRYEDAAAEYEILLQPLVSEVESCSSRDVSAAKIFECPMKYLRMSPHALLGCFKQCAKCYVSLRDWTKLRSLVSQLINIARSLIDYDHPIERVETIFDCSDKWSDEIETICSLVGREVNVLAENVGSGSELQTDPKNRAALALRVWSVFSNPVAGSPVSVLDNVASQLASDLIPLALQPSPWNGYTGENIGKKAEETLLRMFEFSHKARSIEMQQAEVATEGLRLNYEMHDSAIWSQSFCTPSLNCATHDMPGKNVNADCLHLTSVARLTRKQHNFTLAQNLLEEAAAVKGVSQKSLMAYHYEKAKLLKTIGMEDEGRHLLEMQCEIGLSSIGLFDGEENATTRSFLYLAKALAKVDSTELVSLATSRLLQGIMMSITNLGKQGPLNDLNDFDFLPQTQDTAAYKCHVTAIAVSPKSAKAWVRYSHWCYDQGKQEIARIRGQNGFIHLDSSDEARINGLLDEIGFTEPDRDHISRSFCHLLENGELIAQGPDAFHKLCTDRAPPDHNSDAMNRLVQLQRRCRSRIFRFYLLSVHGYGKYLTVLSSDSNSNAPKQEITMVVLRLLGLLTTYGAESDMISALEYVFSNGPVTPWSYVVPQLIARAHHPVVAVSSLVCSILERLAHHSPYAIVYPTVMDSMEAFENKRGTANTFAAVLHELQNVSSGQVDGVRLLISELCRISILWDEAWISTLMKMAADVARRTSTLEKEASRVDKNASLSHNEKCELAQRRLVAIMKPILVSLDRLWNETCGLARDQHNVSPHERKFLKEYGALIEKAMESFRACCSLELRAGGIKTPQELWQPFAEILKALINVTGRNDQLPLHDISPALASSSRELILTDMPGVLSGHSDPITIHRVNPFVTILRTKTKPKSLGFVGSDGKTHKYLLKAREDLRLDERIMQFLRVTNDFLRADAAAAARDLSAQNYSVIPLSRNAGLIQMVPDVIPLFQVHASRHEQKAANGRVSQNPVATSSAQQQPPPPTAQFYAKLKQHGITNVSPNNRAQWPIAVLKQVYLELVAQRLRNVLLQEILLRSEDLRESWTKSMRFSKSLAVMSVLGYIVGLGDRHLDNILLCVNSGDILHIDHNVCFEKGRRLKVPEIVPFRLTPMLQDALGFTGVEGKFRVAFETTLRVVRSDEVRETLLTLFEAFVYSPLVDWISVDKRQGQSGDSKARLGANVNLSLFLSRAEERRQDTITFGRQYEQSADIICRVLKETKVPFVDLLEQRMRLHSLEKEEQMLLKEVSKLETDLYTFQSSQIAEYVAMEAATAHAKEMSAKIASFANECLARHQQIELWRQKSISFAETDPEGQLNAVTRGVDLAFFHEAHARLSDILAQSQYGQQKEVLAALESKCRSLDMDVQRLRVKIEEIAMVLIPYLSSYSHWRKELDAYLDSELKTSVKDVYFDWWNRCTQCLRELVAGPDTETVITVTNLPTAPSKESLDYSKSILNHLQDSGLNYLTFSGGTKEDSSFLLQVDQYLQDVWDALSAMQLSNAQGQRLMKLEGASWIVNVMGTLGFCSNAVAAETSAFTPVLAIPLKFQQIVTVSYACSTLLELVATPKGSMKRLRGNELLREIHDNDSKEINRGAGQNLHKFIDALQAVGSFAVVLQEEFISNLHGRQWDVNICQGLLKSVRGMSGGMQSTMDVIMMPSAVHDENFSVHVVFQEHPAIQNVFAAAIEVTQKFAAFTDSLQQGSVVTDEEAERIRSASSSSWIELLLSFVTLLSVDQPKQDFEGKARVLWSDHMDDFVSNCVIKLLRYLLSSIISFEWKFDFFAVAEGMANNKEQAALNSRWLEFSCSQIPDILPSLLSNSDTLETHVSAVKKSIDGLMTVCEEWWSQKWRVYQSDLWRQRISSLRTWHERRLRYATWLAVAPMEPIDVAEAPNLSRAQLLTFLSSQTPHLNALLTDQLAVEANVLELAQQMDYLASNRDTASSNDRQSTNENLHDCVQLCYTSAAALFDYGRALADLVQGVSVIETSSGEILQGSEQMELEVNTVGKSLLHKASEATVELQLCSNVVSEVDARARTLQGEIEHKHAMYDAVVSSNCAAKTKFLELWSQNEDAMVEISRVLWKHVKDMRLLLENFDKFKTPLKQNTPVGVESIRSQRQLQMEKNDSLSLDHFSPRATVGYSFMENDRLVTILLRSIRSVKHLQVLEGVLERHGEACTKIRETIAWIDQVLTDFDTRVEEILSDDSQDKTGADPGADALLTLLLNLIEALGVITKEVQPLSEGSVTVKMTDESAIPLLVMGRDLVRECIKLFFEATKMADRLSSADDESHKTDEDVSTQHVIDEDEEQHENTDTFDTSIAIESGNSVVVGGCSDNGAIPCGVEEKSQYGLQVLKRIEEKLSGTVTEMAHAPMLTVEEQASWLIDEATKTDNLCVMYEGWTPWI</sequence>
<evidence type="ECO:0000259" key="8">
    <source>
        <dbReference type="PROSITE" id="PS50290"/>
    </source>
</evidence>
<keyword evidence="3" id="KW-0547">Nucleotide-binding</keyword>
<keyword evidence="6" id="KW-0866">Nonsense-mediated mRNA decay</keyword>
<gene>
    <name evidence="10" type="ORF">PFR002_LOCUS5608</name>
</gene>
<keyword evidence="2" id="KW-0808">Transferase</keyword>
<dbReference type="GO" id="GO:0005634">
    <property type="term" value="C:nucleus"/>
    <property type="evidence" value="ECO:0007669"/>
    <property type="project" value="TreeGrafter"/>
</dbReference>
<feature type="domain" description="PI3K/PI4K catalytic" evidence="8">
    <location>
        <begin position="1861"/>
        <end position="2207"/>
    </location>
</feature>
<evidence type="ECO:0000313" key="11">
    <source>
        <dbReference type="Proteomes" id="UP001159659"/>
    </source>
</evidence>
<evidence type="ECO:0000259" key="9">
    <source>
        <dbReference type="PROSITE" id="PS51190"/>
    </source>
</evidence>
<keyword evidence="4" id="KW-0418">Kinase</keyword>
<evidence type="ECO:0000256" key="1">
    <source>
        <dbReference type="ARBA" id="ARBA00012513"/>
    </source>
</evidence>
<feature type="region of interest" description="Disordered" evidence="7">
    <location>
        <begin position="1960"/>
        <end position="1986"/>
    </location>
</feature>
<evidence type="ECO:0000256" key="4">
    <source>
        <dbReference type="ARBA" id="ARBA00022777"/>
    </source>
</evidence>